<keyword evidence="2" id="KW-1185">Reference proteome</keyword>
<protein>
    <submittedName>
        <fullName evidence="1">Uncharacterized protein</fullName>
    </submittedName>
</protein>
<dbReference type="RefSeq" id="WP_342298602.1">
    <property type="nucleotide sequence ID" value="NZ_JBCEVZ010000028.1"/>
</dbReference>
<sequence>MLLYSIAEVRFRERIIRYIKARKGTSFQQLLDLRQSLQQANPALIVVALAGEHHFGGASTAVDDDLLTEYFQTREFVNERLVWTKEVYAG</sequence>
<comment type="caution">
    <text evidence="1">The sequence shown here is derived from an EMBL/GenBank/DDBJ whole genome shotgun (WGS) entry which is preliminary data.</text>
</comment>
<organism evidence="1 2">
    <name type="scientific">Hymenobacter segetis</name>
    <dbReference type="NCBI Taxonomy" id="2025509"/>
    <lineage>
        <taxon>Bacteria</taxon>
        <taxon>Pseudomonadati</taxon>
        <taxon>Bacteroidota</taxon>
        <taxon>Cytophagia</taxon>
        <taxon>Cytophagales</taxon>
        <taxon>Hymenobacteraceae</taxon>
        <taxon>Hymenobacter</taxon>
    </lineage>
</organism>
<proteinExistence type="predicted"/>
<name>A0ABU9LZJ4_9BACT</name>
<evidence type="ECO:0000313" key="2">
    <source>
        <dbReference type="Proteomes" id="UP001479606"/>
    </source>
</evidence>
<dbReference type="Proteomes" id="UP001479606">
    <property type="component" value="Unassembled WGS sequence"/>
</dbReference>
<reference evidence="1 2" key="1">
    <citation type="journal article" date="2018" name="Arch. Microbiol.">
        <title>Hymenobacter segetis sp. nov., isolated from soil.</title>
        <authorList>
            <person name="Ten L.N."/>
            <person name="Lim S.J."/>
            <person name="Kim B.O."/>
            <person name="Kang I.K."/>
            <person name="Jung H.Y."/>
        </authorList>
    </citation>
    <scope>NUCLEOTIDE SEQUENCE [LARGE SCALE GENOMIC DNA]</scope>
    <source>
        <strain evidence="1 2">S7-3-11</strain>
    </source>
</reference>
<dbReference type="EMBL" id="JBCEVZ010000028">
    <property type="protein sequence ID" value="MEL5995073.1"/>
    <property type="molecule type" value="Genomic_DNA"/>
</dbReference>
<accession>A0ABU9LZJ4</accession>
<evidence type="ECO:0000313" key="1">
    <source>
        <dbReference type="EMBL" id="MEL5995073.1"/>
    </source>
</evidence>
<gene>
    <name evidence="1" type="ORF">AAFH49_12720</name>
</gene>